<keyword evidence="3" id="KW-1185">Reference proteome</keyword>
<dbReference type="InterPro" id="IPR027417">
    <property type="entry name" value="P-loop_NTPase"/>
</dbReference>
<dbReference type="Gene3D" id="3.30.420.240">
    <property type="match status" value="1"/>
</dbReference>
<dbReference type="RefSeq" id="WP_241519903.1">
    <property type="nucleotide sequence ID" value="NZ_FOXK01000009.1"/>
</dbReference>
<reference evidence="3" key="2">
    <citation type="submission" date="2016-10" db="EMBL/GenBank/DDBJ databases">
        <authorList>
            <person name="Varghese N."/>
            <person name="Submissions S."/>
        </authorList>
    </citation>
    <scope>NUCLEOTIDE SEQUENCE [LARGE SCALE GENOMIC DNA]</scope>
    <source>
        <strain evidence="3">JCM 15604</strain>
    </source>
</reference>
<organism evidence="2 3">
    <name type="scientific">Ectopseudomonas toyotomiensis</name>
    <dbReference type="NCBI Taxonomy" id="554344"/>
    <lineage>
        <taxon>Bacteria</taxon>
        <taxon>Pseudomonadati</taxon>
        <taxon>Pseudomonadota</taxon>
        <taxon>Gammaproteobacteria</taxon>
        <taxon>Pseudomonadales</taxon>
        <taxon>Pseudomonadaceae</taxon>
        <taxon>Ectopseudomonas</taxon>
    </lineage>
</organism>
<dbReference type="EMBL" id="FOXK01000009">
    <property type="protein sequence ID" value="SFQ25201.1"/>
    <property type="molecule type" value="Genomic_DNA"/>
</dbReference>
<evidence type="ECO:0000313" key="1">
    <source>
        <dbReference type="EMBL" id="SFQ25201.1"/>
    </source>
</evidence>
<dbReference type="InterPro" id="IPR012036">
    <property type="entry name" value="Phage_Mu_Gp28"/>
</dbReference>
<protein>
    <submittedName>
        <fullName evidence="2">Mu-like prophage FluMu protein gp28</fullName>
    </submittedName>
</protein>
<proteinExistence type="predicted"/>
<evidence type="ECO:0000313" key="3">
    <source>
        <dbReference type="Proteomes" id="UP000182025"/>
    </source>
</evidence>
<dbReference type="Proteomes" id="UP000182025">
    <property type="component" value="Unassembled WGS sequence"/>
</dbReference>
<gene>
    <name evidence="1" type="ORF">SAMN05216177_109266</name>
    <name evidence="2" type="ORF">SAMN05216177_11510</name>
</gene>
<evidence type="ECO:0000313" key="2">
    <source>
        <dbReference type="EMBL" id="SFQ45628.1"/>
    </source>
</evidence>
<name>A0A1I5YN05_9GAMM</name>
<reference evidence="2" key="1">
    <citation type="submission" date="2016-10" db="EMBL/GenBank/DDBJ databases">
        <authorList>
            <person name="de Groot N.N."/>
        </authorList>
    </citation>
    <scope>NUCLEOTIDE SEQUENCE [LARGE SCALE GENOMIC DNA]</scope>
    <source>
        <strain evidence="2">JCM 15604</strain>
    </source>
</reference>
<dbReference type="AlphaFoldDB" id="A0A1I5YN05"/>
<accession>A0A1I5YN05</accession>
<dbReference type="PIRSF" id="PIRSF007056">
    <property type="entry name" value="UCP007056"/>
    <property type="match status" value="1"/>
</dbReference>
<sequence length="524" mass="58040">MSANIEHKLSPLHEAVSGGRVPGVPVVLLPYQQRWVKLRAPLKVGEKSRRIGLTWAEASDNVLVAASSTVAGGMNVYYLGYNQDMTVEYIQACAMWARAFNYAAGEIEEAIWHDEDADKNIKTYTITFPSGYRIVALTSRPSNLRGRQGVVVIDEAAFHSDLAELLKAALALLIWGGEVHVISTHNGTDNPFNELIDEIRAGKRKGALFRCTFKEAVADGLYKRVCLRKGIPWDEAEELEWVKDVYSYYSDAADEELDCVPSQGGGTFLSLAILEARSRSSVPVLRLSYPVGYEVIAEPLRLVDSLAWCERELAPLLAQLPAGAWSFYGMDFARSGDLSVIVPLLQEQDSRKRPPFMVELRNVPFKQQEQILFYIVDRLPNFMAGANDARGNGQALAEAAAVQYGHNRISQVMLTEGWYRDNMPGLKADLDDGTLYDLPSDRDVIADLRAFRMVKGVARIPESRTNEKGAAQRHGDAGIAIALARFASRMDIEQYGYEAVRSSNSNSFDDDDTFSGGRNVGGVW</sequence>
<dbReference type="EMBL" id="FOXK01000015">
    <property type="protein sequence ID" value="SFQ45628.1"/>
    <property type="molecule type" value="Genomic_DNA"/>
</dbReference>
<dbReference type="Gene3D" id="3.40.50.300">
    <property type="entry name" value="P-loop containing nucleotide triphosphate hydrolases"/>
    <property type="match status" value="1"/>
</dbReference>